<comment type="caution">
    <text evidence="4">The sequence shown here is derived from an EMBL/GenBank/DDBJ whole genome shotgun (WGS) entry which is preliminary data.</text>
</comment>
<gene>
    <name evidence="2" type="primary">efp</name>
    <name evidence="4" type="ORF">A2834_01770</name>
</gene>
<keyword evidence="2" id="KW-0963">Cytoplasm</keyword>
<dbReference type="FunFam" id="2.40.50.140:FF:000004">
    <property type="entry name" value="Elongation factor P"/>
    <property type="match status" value="1"/>
</dbReference>
<accession>A0A1F5VF43</accession>
<dbReference type="InterPro" id="IPR014722">
    <property type="entry name" value="Rib_uL2_dom2"/>
</dbReference>
<proteinExistence type="inferred from homology"/>
<organism evidence="4 5">
    <name type="scientific">Candidatus Giovannonibacteria bacterium RIFCSPHIGHO2_01_FULL_45_23</name>
    <dbReference type="NCBI Taxonomy" id="1798325"/>
    <lineage>
        <taxon>Bacteria</taxon>
        <taxon>Candidatus Giovannoniibacteriota</taxon>
    </lineage>
</organism>
<dbReference type="InterPro" id="IPR013852">
    <property type="entry name" value="Transl_elong_P/YeiP_CS"/>
</dbReference>
<dbReference type="Gene3D" id="2.30.30.30">
    <property type="match status" value="1"/>
</dbReference>
<dbReference type="SUPFAM" id="SSF50104">
    <property type="entry name" value="Translation proteins SH3-like domain"/>
    <property type="match status" value="1"/>
</dbReference>
<dbReference type="InterPro" id="IPR020599">
    <property type="entry name" value="Transl_elong_fac_P/YeiP"/>
</dbReference>
<dbReference type="Pfam" id="PF09285">
    <property type="entry name" value="Elong-fact-P_C"/>
    <property type="match status" value="1"/>
</dbReference>
<dbReference type="PIRSF" id="PIRSF005901">
    <property type="entry name" value="EF-P"/>
    <property type="match status" value="1"/>
</dbReference>
<dbReference type="GO" id="GO:0005829">
    <property type="term" value="C:cytosol"/>
    <property type="evidence" value="ECO:0007669"/>
    <property type="project" value="UniProtKB-ARBA"/>
</dbReference>
<dbReference type="SMART" id="SM00841">
    <property type="entry name" value="Elong-fact-P_C"/>
    <property type="match status" value="1"/>
</dbReference>
<dbReference type="SUPFAM" id="SSF50249">
    <property type="entry name" value="Nucleic acid-binding proteins"/>
    <property type="match status" value="1"/>
</dbReference>
<dbReference type="InterPro" id="IPR012340">
    <property type="entry name" value="NA-bd_OB-fold"/>
</dbReference>
<evidence type="ECO:0000256" key="2">
    <source>
        <dbReference type="HAMAP-Rule" id="MF_00141"/>
    </source>
</evidence>
<dbReference type="Gene3D" id="2.40.50.140">
    <property type="entry name" value="Nucleic acid-binding proteins"/>
    <property type="match status" value="2"/>
</dbReference>
<dbReference type="PANTHER" id="PTHR30053">
    <property type="entry name" value="ELONGATION FACTOR P"/>
    <property type="match status" value="1"/>
</dbReference>
<evidence type="ECO:0000259" key="3">
    <source>
        <dbReference type="SMART" id="SM00841"/>
    </source>
</evidence>
<evidence type="ECO:0000256" key="1">
    <source>
        <dbReference type="ARBA" id="ARBA00009479"/>
    </source>
</evidence>
<dbReference type="InterPro" id="IPR013185">
    <property type="entry name" value="Transl_elong_KOW-like"/>
</dbReference>
<comment type="similarity">
    <text evidence="1 2">Belongs to the elongation factor P family.</text>
</comment>
<dbReference type="GO" id="GO:0043043">
    <property type="term" value="P:peptide biosynthetic process"/>
    <property type="evidence" value="ECO:0007669"/>
    <property type="project" value="InterPro"/>
</dbReference>
<dbReference type="EMBL" id="MFHD01000023">
    <property type="protein sequence ID" value="OGF62034.1"/>
    <property type="molecule type" value="Genomic_DNA"/>
</dbReference>
<keyword evidence="2" id="KW-0648">Protein biosynthesis</keyword>
<dbReference type="Pfam" id="PF08207">
    <property type="entry name" value="EFP_N"/>
    <property type="match status" value="1"/>
</dbReference>
<evidence type="ECO:0000313" key="4">
    <source>
        <dbReference type="EMBL" id="OGF62034.1"/>
    </source>
</evidence>
<dbReference type="HAMAP" id="MF_00141">
    <property type="entry name" value="EF_P"/>
    <property type="match status" value="1"/>
</dbReference>
<dbReference type="InterPro" id="IPR008991">
    <property type="entry name" value="Translation_prot_SH3-like_sf"/>
</dbReference>
<dbReference type="Proteomes" id="UP000179251">
    <property type="component" value="Unassembled WGS sequence"/>
</dbReference>
<name>A0A1F5VF43_9BACT</name>
<comment type="pathway">
    <text evidence="2">Protein biosynthesis; polypeptide chain elongation.</text>
</comment>
<dbReference type="PROSITE" id="PS01275">
    <property type="entry name" value="EFP"/>
    <property type="match status" value="1"/>
</dbReference>
<reference evidence="4 5" key="1">
    <citation type="journal article" date="2016" name="Nat. Commun.">
        <title>Thousands of microbial genomes shed light on interconnected biogeochemical processes in an aquifer system.</title>
        <authorList>
            <person name="Anantharaman K."/>
            <person name="Brown C.T."/>
            <person name="Hug L.A."/>
            <person name="Sharon I."/>
            <person name="Castelle C.J."/>
            <person name="Probst A.J."/>
            <person name="Thomas B.C."/>
            <person name="Singh A."/>
            <person name="Wilkins M.J."/>
            <person name="Karaoz U."/>
            <person name="Brodie E.L."/>
            <person name="Williams K.H."/>
            <person name="Hubbard S.S."/>
            <person name="Banfield J.F."/>
        </authorList>
    </citation>
    <scope>NUCLEOTIDE SEQUENCE [LARGE SCALE GENOMIC DNA]</scope>
</reference>
<keyword evidence="2" id="KW-0251">Elongation factor</keyword>
<comment type="function">
    <text evidence="2">Involved in peptide bond synthesis. Stimulates efficient translation and peptide-bond synthesis on native or reconstituted 70S ribosomes in vitro. Probably functions indirectly by altering the affinity of the ribosome for aminoacyl-tRNA, thus increasing their reactivity as acceptors for peptidyl transferase.</text>
</comment>
<dbReference type="CDD" id="cd05794">
    <property type="entry name" value="S1_EF-P_repeat_2"/>
    <property type="match status" value="1"/>
</dbReference>
<comment type="subcellular location">
    <subcellularLocation>
        <location evidence="2">Cytoplasm</location>
    </subcellularLocation>
</comment>
<dbReference type="STRING" id="1798325.A2834_01770"/>
<dbReference type="InterPro" id="IPR011768">
    <property type="entry name" value="Transl_elongation_fac_P"/>
</dbReference>
<dbReference type="UniPathway" id="UPA00345"/>
<sequence>MLSYTDLSKGTIFEMDGEPYLVLEYTFLRMQQRKPTVQTKLKNLITGKIVAKSFQGSDAFPEAEIEKQPITFLYANRDEFWFYEKGNPPPRLDEQGESRRAKTVRFSMKEEQLGDIAKFLKPNTEVVAYKFGDKIINIELPVKMDYKVIEAPPSYKGNTATGGSKTVKLENGLQINVPMFINEGDVIRVNTSTGEYVERAEKK</sequence>
<dbReference type="InterPro" id="IPR015365">
    <property type="entry name" value="Elong-fact-P_C"/>
</dbReference>
<protein>
    <recommendedName>
        <fullName evidence="2">Elongation factor P</fullName>
        <shortName evidence="2">EF-P</shortName>
    </recommendedName>
</protein>
<evidence type="ECO:0000313" key="5">
    <source>
        <dbReference type="Proteomes" id="UP000179251"/>
    </source>
</evidence>
<dbReference type="PANTHER" id="PTHR30053:SF12">
    <property type="entry name" value="ELONGATION FACTOR P (EF-P) FAMILY PROTEIN"/>
    <property type="match status" value="1"/>
</dbReference>
<feature type="domain" description="Elongation factor P C-terminal" evidence="3">
    <location>
        <begin position="144"/>
        <end position="199"/>
    </location>
</feature>
<dbReference type="GO" id="GO:0003746">
    <property type="term" value="F:translation elongation factor activity"/>
    <property type="evidence" value="ECO:0007669"/>
    <property type="project" value="UniProtKB-UniRule"/>
</dbReference>
<dbReference type="AlphaFoldDB" id="A0A1F5VF43"/>